<evidence type="ECO:0000313" key="2">
    <source>
        <dbReference type="Proteomes" id="UP000553766"/>
    </source>
</evidence>
<dbReference type="InterPro" id="IPR018715">
    <property type="entry name" value="DUF2239"/>
</dbReference>
<keyword evidence="2" id="KW-1185">Reference proteome</keyword>
<accession>A0A840WX67</accession>
<evidence type="ECO:0000313" key="1">
    <source>
        <dbReference type="EMBL" id="MBB5514286.1"/>
    </source>
</evidence>
<sequence length="188" mass="20368">MSNNSQQIRHLIAFRDMTKLTSGPAPEVALFLKKNGADAPAEVFDAATGAFVDLDLSGTDAEVMSRHMPPAPPAKRGRPKLGVVAKEVTLLPRHWDWLAAQPGGASATLRRLIDETRKAPVHPVQSRKQAMARADRFMSALLGDQPGYEEAARALYAGDKATFLTILATWPKDPARFAQVLAAPAFDE</sequence>
<organism evidence="1 2">
    <name type="scientific">Rubricella aquisinus</name>
    <dbReference type="NCBI Taxonomy" id="2028108"/>
    <lineage>
        <taxon>Bacteria</taxon>
        <taxon>Pseudomonadati</taxon>
        <taxon>Pseudomonadota</taxon>
        <taxon>Alphaproteobacteria</taxon>
        <taxon>Rhodobacterales</taxon>
        <taxon>Paracoccaceae</taxon>
        <taxon>Rubricella</taxon>
    </lineage>
</organism>
<name>A0A840WX67_9RHOB</name>
<comment type="caution">
    <text evidence="1">The sequence shown here is derived from an EMBL/GenBank/DDBJ whole genome shotgun (WGS) entry which is preliminary data.</text>
</comment>
<dbReference type="Pfam" id="PF09998">
    <property type="entry name" value="DUF2239"/>
    <property type="match status" value="1"/>
</dbReference>
<dbReference type="RefSeq" id="WP_184007712.1">
    <property type="nucleotide sequence ID" value="NZ_JACIJS010000001.1"/>
</dbReference>
<reference evidence="1 2" key="1">
    <citation type="submission" date="2020-08" db="EMBL/GenBank/DDBJ databases">
        <title>Genomic Encyclopedia of Type Strains, Phase IV (KMG-IV): sequencing the most valuable type-strain genomes for metagenomic binning, comparative biology and taxonomic classification.</title>
        <authorList>
            <person name="Goeker M."/>
        </authorList>
    </citation>
    <scope>NUCLEOTIDE SEQUENCE [LARGE SCALE GENOMIC DNA]</scope>
    <source>
        <strain evidence="1 2">DSM 103377</strain>
    </source>
</reference>
<dbReference type="AlphaFoldDB" id="A0A840WX67"/>
<dbReference type="EMBL" id="JACIJS010000001">
    <property type="protein sequence ID" value="MBB5514286.1"/>
    <property type="molecule type" value="Genomic_DNA"/>
</dbReference>
<proteinExistence type="predicted"/>
<protein>
    <recommendedName>
        <fullName evidence="3">DUF2239 family protein</fullName>
    </recommendedName>
</protein>
<gene>
    <name evidence="1" type="ORF">FHS89_000284</name>
</gene>
<evidence type="ECO:0008006" key="3">
    <source>
        <dbReference type="Google" id="ProtNLM"/>
    </source>
</evidence>
<dbReference type="Proteomes" id="UP000553766">
    <property type="component" value="Unassembled WGS sequence"/>
</dbReference>